<keyword evidence="9" id="KW-1185">Reference proteome</keyword>
<dbReference type="EMBL" id="FZNP01000023">
    <property type="protein sequence ID" value="SNS64185.1"/>
    <property type="molecule type" value="Genomic_DNA"/>
</dbReference>
<evidence type="ECO:0000256" key="4">
    <source>
        <dbReference type="ARBA" id="ARBA00023163"/>
    </source>
</evidence>
<dbReference type="PANTHER" id="PTHR43133">
    <property type="entry name" value="RNA POLYMERASE ECF-TYPE SIGMA FACTO"/>
    <property type="match status" value="1"/>
</dbReference>
<feature type="domain" description="RNA polymerase sigma-70 region 2" evidence="6">
    <location>
        <begin position="50"/>
        <end position="116"/>
    </location>
</feature>
<dbReference type="GO" id="GO:0016987">
    <property type="term" value="F:sigma factor activity"/>
    <property type="evidence" value="ECO:0007669"/>
    <property type="project" value="UniProtKB-KW"/>
</dbReference>
<evidence type="ECO:0000256" key="2">
    <source>
        <dbReference type="ARBA" id="ARBA00023015"/>
    </source>
</evidence>
<protein>
    <submittedName>
        <fullName evidence="8">RNA polymerase sigma-70 factor, ECF subfamily</fullName>
    </submittedName>
</protein>
<feature type="compositionally biased region" description="Low complexity" evidence="5">
    <location>
        <begin position="13"/>
        <end position="34"/>
    </location>
</feature>
<keyword evidence="4" id="KW-0804">Transcription</keyword>
<feature type="domain" description="RNA polymerase sigma factor 70 region 4 type 2" evidence="7">
    <location>
        <begin position="150"/>
        <end position="200"/>
    </location>
</feature>
<dbReference type="Pfam" id="PF04542">
    <property type="entry name" value="Sigma70_r2"/>
    <property type="match status" value="1"/>
</dbReference>
<feature type="region of interest" description="Disordered" evidence="5">
    <location>
        <begin position="1"/>
        <end position="34"/>
    </location>
</feature>
<evidence type="ECO:0000313" key="9">
    <source>
        <dbReference type="Proteomes" id="UP000198420"/>
    </source>
</evidence>
<dbReference type="AlphaFoldDB" id="A0A239G5C1"/>
<dbReference type="InterPro" id="IPR013249">
    <property type="entry name" value="RNA_pol_sigma70_r4_t2"/>
</dbReference>
<keyword evidence="3" id="KW-0731">Sigma factor</keyword>
<keyword evidence="2" id="KW-0805">Transcription regulation</keyword>
<comment type="similarity">
    <text evidence="1">Belongs to the sigma-70 factor family. ECF subfamily.</text>
</comment>
<dbReference type="InterPro" id="IPR013324">
    <property type="entry name" value="RNA_pol_sigma_r3/r4-like"/>
</dbReference>
<evidence type="ECO:0000256" key="3">
    <source>
        <dbReference type="ARBA" id="ARBA00023082"/>
    </source>
</evidence>
<sequence>MAHHHPPDPGSRSGAEPDASGSDASDASDAADAAAIVRSRHEPAAFAEIFHRHFSAIHGYAARRLGADAADDIAAETFLAAFNKRGRFDPDRGTVRPWLYGIATRLIGLHRRTEGRRFRALARTPAEHVQHGHEDRVTARVTAGGAGADLADALARLPRGDRDVLLLVALADLTYEEVGQALGLKTGTVASRLHRARRRLRESLGGTNPALIVEETPA</sequence>
<dbReference type="InterPro" id="IPR013325">
    <property type="entry name" value="RNA_pol_sigma_r2"/>
</dbReference>
<dbReference type="InterPro" id="IPR007627">
    <property type="entry name" value="RNA_pol_sigma70_r2"/>
</dbReference>
<evidence type="ECO:0000259" key="7">
    <source>
        <dbReference type="Pfam" id="PF08281"/>
    </source>
</evidence>
<dbReference type="SUPFAM" id="SSF88946">
    <property type="entry name" value="Sigma2 domain of RNA polymerase sigma factors"/>
    <property type="match status" value="1"/>
</dbReference>
<dbReference type="InterPro" id="IPR036388">
    <property type="entry name" value="WH-like_DNA-bd_sf"/>
</dbReference>
<evidence type="ECO:0000256" key="1">
    <source>
        <dbReference type="ARBA" id="ARBA00010641"/>
    </source>
</evidence>
<dbReference type="Pfam" id="PF08281">
    <property type="entry name" value="Sigma70_r4_2"/>
    <property type="match status" value="1"/>
</dbReference>
<dbReference type="GO" id="GO:0006352">
    <property type="term" value="P:DNA-templated transcription initiation"/>
    <property type="evidence" value="ECO:0007669"/>
    <property type="project" value="InterPro"/>
</dbReference>
<dbReference type="Proteomes" id="UP000198420">
    <property type="component" value="Unassembled WGS sequence"/>
</dbReference>
<dbReference type="InterPro" id="IPR014284">
    <property type="entry name" value="RNA_pol_sigma-70_dom"/>
</dbReference>
<evidence type="ECO:0000313" key="8">
    <source>
        <dbReference type="EMBL" id="SNS64185.1"/>
    </source>
</evidence>
<dbReference type="InterPro" id="IPR039425">
    <property type="entry name" value="RNA_pol_sigma-70-like"/>
</dbReference>
<accession>A0A239G5C1</accession>
<dbReference type="NCBIfam" id="TIGR02937">
    <property type="entry name" value="sigma70-ECF"/>
    <property type="match status" value="1"/>
</dbReference>
<dbReference type="GO" id="GO:0003677">
    <property type="term" value="F:DNA binding"/>
    <property type="evidence" value="ECO:0007669"/>
    <property type="project" value="InterPro"/>
</dbReference>
<gene>
    <name evidence="8" type="ORF">SAMN06265355_12321</name>
</gene>
<evidence type="ECO:0000259" key="6">
    <source>
        <dbReference type="Pfam" id="PF04542"/>
    </source>
</evidence>
<organism evidence="8 9">
    <name type="scientific">Actinomadura mexicana</name>
    <dbReference type="NCBI Taxonomy" id="134959"/>
    <lineage>
        <taxon>Bacteria</taxon>
        <taxon>Bacillati</taxon>
        <taxon>Actinomycetota</taxon>
        <taxon>Actinomycetes</taxon>
        <taxon>Streptosporangiales</taxon>
        <taxon>Thermomonosporaceae</taxon>
        <taxon>Actinomadura</taxon>
    </lineage>
</organism>
<evidence type="ECO:0000256" key="5">
    <source>
        <dbReference type="SAM" id="MobiDB-lite"/>
    </source>
</evidence>
<name>A0A239G5C1_9ACTN</name>
<proteinExistence type="inferred from homology"/>
<dbReference type="PANTHER" id="PTHR43133:SF25">
    <property type="entry name" value="RNA POLYMERASE SIGMA FACTOR RFAY-RELATED"/>
    <property type="match status" value="1"/>
</dbReference>
<dbReference type="SUPFAM" id="SSF88659">
    <property type="entry name" value="Sigma3 and sigma4 domains of RNA polymerase sigma factors"/>
    <property type="match status" value="1"/>
</dbReference>
<dbReference type="OrthoDB" id="5518337at2"/>
<dbReference type="Gene3D" id="1.10.10.10">
    <property type="entry name" value="Winged helix-like DNA-binding domain superfamily/Winged helix DNA-binding domain"/>
    <property type="match status" value="1"/>
</dbReference>
<dbReference type="Gene3D" id="1.10.1740.10">
    <property type="match status" value="1"/>
</dbReference>
<reference evidence="9" key="1">
    <citation type="submission" date="2017-06" db="EMBL/GenBank/DDBJ databases">
        <authorList>
            <person name="Varghese N."/>
            <person name="Submissions S."/>
        </authorList>
    </citation>
    <scope>NUCLEOTIDE SEQUENCE [LARGE SCALE GENOMIC DNA]</scope>
    <source>
        <strain evidence="9">DSM 44485</strain>
    </source>
</reference>